<gene>
    <name evidence="2" type="ordered locus">Clocel_3021</name>
</gene>
<name>D9STH7_CLOC7</name>
<organism evidence="2 3">
    <name type="scientific">Clostridium cellulovorans (strain ATCC 35296 / DSM 3052 / OCM 3 / 743B)</name>
    <dbReference type="NCBI Taxonomy" id="573061"/>
    <lineage>
        <taxon>Bacteria</taxon>
        <taxon>Bacillati</taxon>
        <taxon>Bacillota</taxon>
        <taxon>Clostridia</taxon>
        <taxon>Eubacteriales</taxon>
        <taxon>Clostridiaceae</taxon>
        <taxon>Clostridium</taxon>
    </lineage>
</organism>
<proteinExistence type="predicted"/>
<sequence>MNYKDFKNQTFYIYLKPNIVEKALEILKLKKRFDSIESYKWIGYIVLLLIALTLIKSNDMSKELSIKLTLLVLSGSIMFIIDNISQDIKKELDKKISSFQKQMLIEFCNCNDSCNCRKDFVNYMKGKKINILS</sequence>
<accession>D9STH7</accession>
<dbReference type="RefSeq" id="WP_010075806.1">
    <property type="nucleotide sequence ID" value="NC_014393.1"/>
</dbReference>
<dbReference type="HOGENOM" id="CLU_1903011_0_0_9"/>
<keyword evidence="1" id="KW-0812">Transmembrane</keyword>
<dbReference type="KEGG" id="ccb:Clocel_3021"/>
<evidence type="ECO:0000256" key="1">
    <source>
        <dbReference type="SAM" id="Phobius"/>
    </source>
</evidence>
<feature type="transmembrane region" description="Helical" evidence="1">
    <location>
        <begin position="41"/>
        <end position="58"/>
    </location>
</feature>
<keyword evidence="1" id="KW-0472">Membrane</keyword>
<protein>
    <recommendedName>
        <fullName evidence="4">SMODS and SLOG-associating 2TM effector domain-containing protein</fullName>
    </recommendedName>
</protein>
<evidence type="ECO:0000313" key="2">
    <source>
        <dbReference type="EMBL" id="ADL52711.1"/>
    </source>
</evidence>
<dbReference type="Proteomes" id="UP000002730">
    <property type="component" value="Chromosome"/>
</dbReference>
<dbReference type="EMBL" id="CP002160">
    <property type="protein sequence ID" value="ADL52711.1"/>
    <property type="molecule type" value="Genomic_DNA"/>
</dbReference>
<reference evidence="2 3" key="1">
    <citation type="submission" date="2010-08" db="EMBL/GenBank/DDBJ databases">
        <title>Complete sequence of Clostridium cellulovorans 743B.</title>
        <authorList>
            <consortium name="US DOE Joint Genome Institute"/>
            <person name="Lucas S."/>
            <person name="Copeland A."/>
            <person name="Lapidus A."/>
            <person name="Cheng J.-F."/>
            <person name="Bruce D."/>
            <person name="Goodwin L."/>
            <person name="Pitluck S."/>
            <person name="Chertkov O."/>
            <person name="Detter J.C."/>
            <person name="Han C."/>
            <person name="Tapia R."/>
            <person name="Land M."/>
            <person name="Hauser L."/>
            <person name="Chang Y.-J."/>
            <person name="Jeffries C."/>
            <person name="Kyrpides N."/>
            <person name="Ivanova N."/>
            <person name="Mikhailova N."/>
            <person name="Hemme C.L."/>
            <person name="Woyke T."/>
        </authorList>
    </citation>
    <scope>NUCLEOTIDE SEQUENCE [LARGE SCALE GENOMIC DNA]</scope>
    <source>
        <strain evidence="3">ATCC 35296 / DSM 3052 / OCM 3 / 743B</strain>
    </source>
</reference>
<keyword evidence="3" id="KW-1185">Reference proteome</keyword>
<dbReference type="AlphaFoldDB" id="D9STH7"/>
<keyword evidence="1" id="KW-1133">Transmembrane helix</keyword>
<feature type="transmembrane region" description="Helical" evidence="1">
    <location>
        <begin position="64"/>
        <end position="85"/>
    </location>
</feature>
<evidence type="ECO:0000313" key="3">
    <source>
        <dbReference type="Proteomes" id="UP000002730"/>
    </source>
</evidence>
<evidence type="ECO:0008006" key="4">
    <source>
        <dbReference type="Google" id="ProtNLM"/>
    </source>
</evidence>